<accession>A0A7V8NVI2</accession>
<protein>
    <submittedName>
        <fullName evidence="4">Histidine kinase</fullName>
    </submittedName>
</protein>
<proteinExistence type="predicted"/>
<dbReference type="GO" id="GO:0000155">
    <property type="term" value="F:phosphorelay sensor kinase activity"/>
    <property type="evidence" value="ECO:0007669"/>
    <property type="project" value="InterPro"/>
</dbReference>
<evidence type="ECO:0000259" key="3">
    <source>
        <dbReference type="Pfam" id="PF06580"/>
    </source>
</evidence>
<evidence type="ECO:0000313" key="5">
    <source>
        <dbReference type="Proteomes" id="UP000567293"/>
    </source>
</evidence>
<feature type="transmembrane region" description="Helical" evidence="2">
    <location>
        <begin position="115"/>
        <end position="135"/>
    </location>
</feature>
<feature type="domain" description="Signal transduction histidine kinase internal region" evidence="3">
    <location>
        <begin position="163"/>
        <end position="242"/>
    </location>
</feature>
<dbReference type="AlphaFoldDB" id="A0A7V8NVI2"/>
<name>A0A7V8NVI2_9BACT</name>
<sequence length="351" mass="38309">MSPIKRNWVFSFLWINFAVVLVVLILIAGNQISSGRELLHLLVFSLFYANLTGILGLLILSGLAGKLLVHPPRIPLMALVILVIAPLGCLLAETLQMLIGFVAPRQFWPEYLHTVRIAMPLAIVFGTGAMVHASLRGRVQAMQEHLREKEIAEERARNLAAEARLRSLEAQIHPHFLFNTLNSISSLIAVNPIRAEEIVGRLAALLRASLDTSGQALIPLRQELAMVESYLDIERARFGDKLRSSIAVPTDLENAKVPPMSVQSLVENAVKYGINPQSSGGEVVVTAAAENGNLRIEICDTGSGFDLSAVPAGHGLDNLVSRLNALFGEKARLNVLRRDGHSVVEMVLPRV</sequence>
<keyword evidence="4" id="KW-0418">Kinase</keyword>
<gene>
    <name evidence="4" type="ORF">HRJ53_25115</name>
</gene>
<dbReference type="EMBL" id="JACDQQ010002422">
    <property type="protein sequence ID" value="MBA0088278.1"/>
    <property type="molecule type" value="Genomic_DNA"/>
</dbReference>
<feature type="transmembrane region" description="Helical" evidence="2">
    <location>
        <begin position="76"/>
        <end position="103"/>
    </location>
</feature>
<dbReference type="Pfam" id="PF06580">
    <property type="entry name" value="His_kinase"/>
    <property type="match status" value="1"/>
</dbReference>
<dbReference type="PANTHER" id="PTHR34220">
    <property type="entry name" value="SENSOR HISTIDINE KINASE YPDA"/>
    <property type="match status" value="1"/>
</dbReference>
<evidence type="ECO:0000256" key="1">
    <source>
        <dbReference type="SAM" id="Coils"/>
    </source>
</evidence>
<keyword evidence="2" id="KW-1133">Transmembrane helix</keyword>
<dbReference type="SUPFAM" id="SSF55874">
    <property type="entry name" value="ATPase domain of HSP90 chaperone/DNA topoisomerase II/histidine kinase"/>
    <property type="match status" value="1"/>
</dbReference>
<evidence type="ECO:0000256" key="2">
    <source>
        <dbReference type="SAM" id="Phobius"/>
    </source>
</evidence>
<keyword evidence="5" id="KW-1185">Reference proteome</keyword>
<dbReference type="InterPro" id="IPR050640">
    <property type="entry name" value="Bact_2-comp_sensor_kinase"/>
</dbReference>
<evidence type="ECO:0000313" key="4">
    <source>
        <dbReference type="EMBL" id="MBA0088278.1"/>
    </source>
</evidence>
<dbReference type="Proteomes" id="UP000567293">
    <property type="component" value="Unassembled WGS sequence"/>
</dbReference>
<keyword evidence="4" id="KW-0808">Transferase</keyword>
<dbReference type="PANTHER" id="PTHR34220:SF7">
    <property type="entry name" value="SENSOR HISTIDINE KINASE YPDA"/>
    <property type="match status" value="1"/>
</dbReference>
<dbReference type="Gene3D" id="3.30.565.10">
    <property type="entry name" value="Histidine kinase-like ATPase, C-terminal domain"/>
    <property type="match status" value="1"/>
</dbReference>
<dbReference type="GO" id="GO:0016020">
    <property type="term" value="C:membrane"/>
    <property type="evidence" value="ECO:0007669"/>
    <property type="project" value="InterPro"/>
</dbReference>
<organism evidence="4 5">
    <name type="scientific">Candidatus Acidiferrum panamense</name>
    <dbReference type="NCBI Taxonomy" id="2741543"/>
    <lineage>
        <taxon>Bacteria</taxon>
        <taxon>Pseudomonadati</taxon>
        <taxon>Acidobacteriota</taxon>
        <taxon>Terriglobia</taxon>
        <taxon>Candidatus Acidiferrales</taxon>
        <taxon>Candidatus Acidiferrum</taxon>
    </lineage>
</organism>
<dbReference type="InterPro" id="IPR036890">
    <property type="entry name" value="HATPase_C_sf"/>
</dbReference>
<dbReference type="InterPro" id="IPR010559">
    <property type="entry name" value="Sig_transdc_His_kin_internal"/>
</dbReference>
<keyword evidence="2" id="KW-0472">Membrane</keyword>
<feature type="transmembrane region" description="Helical" evidence="2">
    <location>
        <begin position="38"/>
        <end position="64"/>
    </location>
</feature>
<comment type="caution">
    <text evidence="4">The sequence shown here is derived from an EMBL/GenBank/DDBJ whole genome shotgun (WGS) entry which is preliminary data.</text>
</comment>
<reference evidence="4" key="1">
    <citation type="submission" date="2020-06" db="EMBL/GenBank/DDBJ databases">
        <title>Legume-microbial interactions unlock mineral nutrients during tropical forest succession.</title>
        <authorList>
            <person name="Epihov D.Z."/>
        </authorList>
    </citation>
    <scope>NUCLEOTIDE SEQUENCE [LARGE SCALE GENOMIC DNA]</scope>
    <source>
        <strain evidence="4">Pan2503</strain>
    </source>
</reference>
<feature type="coiled-coil region" evidence="1">
    <location>
        <begin position="142"/>
        <end position="171"/>
    </location>
</feature>
<keyword evidence="1" id="KW-0175">Coiled coil</keyword>
<keyword evidence="2" id="KW-0812">Transmembrane</keyword>
<feature type="transmembrane region" description="Helical" evidence="2">
    <location>
        <begin position="12"/>
        <end position="32"/>
    </location>
</feature>